<dbReference type="Gene3D" id="3.30.160.250">
    <property type="match status" value="1"/>
</dbReference>
<dbReference type="AlphaFoldDB" id="A0A397Q3H8"/>
<evidence type="ECO:0000259" key="2">
    <source>
        <dbReference type="Pfam" id="PF15919"/>
    </source>
</evidence>
<evidence type="ECO:0000313" key="3">
    <source>
        <dbReference type="EMBL" id="RIA56080.1"/>
    </source>
</evidence>
<dbReference type="PANTHER" id="PTHR34504:SF2">
    <property type="entry name" value="UPF0150 PROTEIN SSL0259"/>
    <property type="match status" value="1"/>
</dbReference>
<organism evidence="3 4">
    <name type="scientific">Dichotomicrobium thermohalophilum</name>
    <dbReference type="NCBI Taxonomy" id="933063"/>
    <lineage>
        <taxon>Bacteria</taxon>
        <taxon>Pseudomonadati</taxon>
        <taxon>Pseudomonadota</taxon>
        <taxon>Alphaproteobacteria</taxon>
        <taxon>Hyphomicrobiales</taxon>
        <taxon>Hyphomicrobiaceae</taxon>
        <taxon>Dichotomicrobium</taxon>
    </lineage>
</organism>
<dbReference type="Proteomes" id="UP000266273">
    <property type="component" value="Unassembled WGS sequence"/>
</dbReference>
<dbReference type="SUPFAM" id="SSF143100">
    <property type="entry name" value="TTHA1013/TTHA0281-like"/>
    <property type="match status" value="1"/>
</dbReference>
<dbReference type="InterPro" id="IPR031807">
    <property type="entry name" value="HicB-like"/>
</dbReference>
<evidence type="ECO:0000256" key="1">
    <source>
        <dbReference type="SAM" id="MobiDB-lite"/>
    </source>
</evidence>
<dbReference type="PANTHER" id="PTHR34504">
    <property type="entry name" value="ANTITOXIN HICB"/>
    <property type="match status" value="1"/>
</dbReference>
<feature type="region of interest" description="Disordered" evidence="1">
    <location>
        <begin position="48"/>
        <end position="68"/>
    </location>
</feature>
<sequence length="68" mass="7381">MRYAVVIEQANGNYSAYVPDLPGCVATGATREEVEREIREAIRLHLDGMAEDGTSPPTPKSTLAYVEA</sequence>
<feature type="domain" description="HicB-like antitoxin of toxin-antitoxin system" evidence="2">
    <location>
        <begin position="3"/>
        <end position="62"/>
    </location>
</feature>
<comment type="caution">
    <text evidence="3">The sequence shown here is derived from an EMBL/GenBank/DDBJ whole genome shotgun (WGS) entry which is preliminary data.</text>
</comment>
<dbReference type="RefSeq" id="WP_119060909.1">
    <property type="nucleotide sequence ID" value="NZ_QXDF01000001.1"/>
</dbReference>
<keyword evidence="4" id="KW-1185">Reference proteome</keyword>
<evidence type="ECO:0000313" key="4">
    <source>
        <dbReference type="Proteomes" id="UP000266273"/>
    </source>
</evidence>
<gene>
    <name evidence="3" type="ORF">BXY53_1176</name>
</gene>
<dbReference type="EMBL" id="QXDF01000001">
    <property type="protein sequence ID" value="RIA56080.1"/>
    <property type="molecule type" value="Genomic_DNA"/>
</dbReference>
<dbReference type="InterPro" id="IPR051404">
    <property type="entry name" value="TA_system_antitoxin"/>
</dbReference>
<reference evidence="3 4" key="1">
    <citation type="submission" date="2018-08" db="EMBL/GenBank/DDBJ databases">
        <title>Genomic Encyclopedia of Archaeal and Bacterial Type Strains, Phase II (KMG-II): from individual species to whole genera.</title>
        <authorList>
            <person name="Goeker M."/>
        </authorList>
    </citation>
    <scope>NUCLEOTIDE SEQUENCE [LARGE SCALE GENOMIC DNA]</scope>
    <source>
        <strain evidence="3 4">DSM 5002</strain>
    </source>
</reference>
<dbReference type="OrthoDB" id="9807959at2"/>
<dbReference type="InterPro" id="IPR035069">
    <property type="entry name" value="TTHA1013/TTHA0281-like"/>
</dbReference>
<accession>A0A397Q3H8</accession>
<protein>
    <submittedName>
        <fullName evidence="3">Putative RNase H-like HicB family nuclease</fullName>
    </submittedName>
</protein>
<proteinExistence type="predicted"/>
<dbReference type="Pfam" id="PF15919">
    <property type="entry name" value="HicB_lk_antitox"/>
    <property type="match status" value="1"/>
</dbReference>
<name>A0A397Q3H8_9HYPH</name>